<keyword evidence="4" id="KW-0808">Transferase</keyword>
<evidence type="ECO:0000313" key="12">
    <source>
        <dbReference type="EMBL" id="MDN4493722.1"/>
    </source>
</evidence>
<dbReference type="InterPro" id="IPR001206">
    <property type="entry name" value="Diacylglycerol_kinase_cat_dom"/>
</dbReference>
<evidence type="ECO:0000256" key="1">
    <source>
        <dbReference type="ARBA" id="ARBA00001946"/>
    </source>
</evidence>
<proteinExistence type="inferred from homology"/>
<evidence type="ECO:0000259" key="11">
    <source>
        <dbReference type="PROSITE" id="PS50146"/>
    </source>
</evidence>
<keyword evidence="5" id="KW-0547">Nucleotide-binding</keyword>
<dbReference type="RefSeq" id="WP_301138052.1">
    <property type="nucleotide sequence ID" value="NZ_JAUHTQ010000005.1"/>
</dbReference>
<dbReference type="Gene3D" id="2.60.200.40">
    <property type="match status" value="1"/>
</dbReference>
<evidence type="ECO:0000256" key="5">
    <source>
        <dbReference type="ARBA" id="ARBA00022741"/>
    </source>
</evidence>
<dbReference type="SUPFAM" id="SSF111331">
    <property type="entry name" value="NAD kinase/diacylglycerol kinase-like"/>
    <property type="match status" value="1"/>
</dbReference>
<gene>
    <name evidence="12" type="ORF">QYB95_09265</name>
</gene>
<dbReference type="Pfam" id="PF00781">
    <property type="entry name" value="DAGK_cat"/>
    <property type="match status" value="1"/>
</dbReference>
<dbReference type="GO" id="GO:0016301">
    <property type="term" value="F:kinase activity"/>
    <property type="evidence" value="ECO:0007669"/>
    <property type="project" value="UniProtKB-KW"/>
</dbReference>
<dbReference type="InterPro" id="IPR016064">
    <property type="entry name" value="NAD/diacylglycerol_kinase_sf"/>
</dbReference>
<dbReference type="NCBIfam" id="TIGR00147">
    <property type="entry name" value="YegS/Rv2252/BmrU family lipid kinase"/>
    <property type="match status" value="1"/>
</dbReference>
<evidence type="ECO:0000313" key="13">
    <source>
        <dbReference type="Proteomes" id="UP001172743"/>
    </source>
</evidence>
<dbReference type="SMART" id="SM00046">
    <property type="entry name" value="DAGKc"/>
    <property type="match status" value="1"/>
</dbReference>
<dbReference type="Pfam" id="PF19279">
    <property type="entry name" value="YegS_C"/>
    <property type="match status" value="1"/>
</dbReference>
<keyword evidence="3" id="KW-0444">Lipid biosynthesis</keyword>
<dbReference type="InterPro" id="IPR045540">
    <property type="entry name" value="YegS/DAGK_C"/>
</dbReference>
<evidence type="ECO:0000256" key="10">
    <source>
        <dbReference type="ARBA" id="ARBA00023264"/>
    </source>
</evidence>
<dbReference type="InterPro" id="IPR050187">
    <property type="entry name" value="Lipid_Phosphate_FormReg"/>
</dbReference>
<keyword evidence="9" id="KW-0594">Phospholipid biosynthesis</keyword>
<evidence type="ECO:0000256" key="6">
    <source>
        <dbReference type="ARBA" id="ARBA00022777"/>
    </source>
</evidence>
<feature type="domain" description="DAGKc" evidence="11">
    <location>
        <begin position="1"/>
        <end position="100"/>
    </location>
</feature>
<keyword evidence="7" id="KW-0067">ATP-binding</keyword>
<evidence type="ECO:0000256" key="2">
    <source>
        <dbReference type="ARBA" id="ARBA00005983"/>
    </source>
</evidence>
<dbReference type="PANTHER" id="PTHR12358:SF54">
    <property type="entry name" value="SPHINGOSINE KINASE RELATED PROTEIN"/>
    <property type="match status" value="1"/>
</dbReference>
<dbReference type="EMBL" id="JAUHTQ010000005">
    <property type="protein sequence ID" value="MDN4493722.1"/>
    <property type="molecule type" value="Genomic_DNA"/>
</dbReference>
<dbReference type="InterPro" id="IPR017438">
    <property type="entry name" value="ATP-NAD_kinase_N"/>
</dbReference>
<dbReference type="PANTHER" id="PTHR12358">
    <property type="entry name" value="SPHINGOSINE KINASE"/>
    <property type="match status" value="1"/>
</dbReference>
<name>A0ABT8GQM4_9BACL</name>
<keyword evidence="8" id="KW-0443">Lipid metabolism</keyword>
<evidence type="ECO:0000256" key="9">
    <source>
        <dbReference type="ARBA" id="ARBA00023209"/>
    </source>
</evidence>
<accession>A0ABT8GQM4</accession>
<keyword evidence="10" id="KW-1208">Phospholipid metabolism</keyword>
<dbReference type="Gene3D" id="3.40.50.10330">
    <property type="entry name" value="Probable inorganic polyphosphate/atp-NAD kinase, domain 1"/>
    <property type="match status" value="1"/>
</dbReference>
<evidence type="ECO:0000256" key="4">
    <source>
        <dbReference type="ARBA" id="ARBA00022679"/>
    </source>
</evidence>
<reference evidence="12" key="1">
    <citation type="submission" date="2023-07" db="EMBL/GenBank/DDBJ databases">
        <title>Ureibacillus sp. isolated from freshwater well.</title>
        <authorList>
            <person name="Kirdat K."/>
            <person name="Bhatt A."/>
            <person name="Teware R."/>
            <person name="Bhavsar Y."/>
            <person name="Yadav A."/>
        </authorList>
    </citation>
    <scope>NUCLEOTIDE SEQUENCE</scope>
    <source>
        <strain evidence="12">BA0131</strain>
    </source>
</reference>
<keyword evidence="6 12" id="KW-0418">Kinase</keyword>
<sequence length="315" mass="35470">MKLHFIINERAGNGKGKRVWKKLQNELKSPFSYHITEYKGHGIKIAQQIVNEDSASGETFLIIAIGGDGTIHEVMNGVREAPNVLVGAICAGSGNDFSRSFPTFKSSHEIDKYVQESNFEYKTNDCGCFVWNEEKIRFINNAGIGFDAFVAYTANLSRFKKHLNTLGLGKLSYAYSVLKSVFTFKMFDVIVEQGGQQRKYDNVWFVTVSNQPYFGGGMKISPSSIPDDGLLELSIVYNLSRLKLLLMFVTVFFGAHIKLKEFVQVQDEQFTLYINDEVPCHTDGEILGLTKKNSKISCMVQKKCWKAVTKNSNTM</sequence>
<dbReference type="Proteomes" id="UP001172743">
    <property type="component" value="Unassembled WGS sequence"/>
</dbReference>
<comment type="caution">
    <text evidence="12">The sequence shown here is derived from an EMBL/GenBank/DDBJ whole genome shotgun (WGS) entry which is preliminary data.</text>
</comment>
<protein>
    <submittedName>
        <fullName evidence="12">Diacylglycerol kinase family lipid kinase</fullName>
    </submittedName>
</protein>
<keyword evidence="13" id="KW-1185">Reference proteome</keyword>
<dbReference type="InterPro" id="IPR005218">
    <property type="entry name" value="Diacylglycerol/lipid_kinase"/>
</dbReference>
<dbReference type="PROSITE" id="PS50146">
    <property type="entry name" value="DAGK"/>
    <property type="match status" value="1"/>
</dbReference>
<comment type="similarity">
    <text evidence="2">Belongs to the diacylglycerol/lipid kinase family.</text>
</comment>
<evidence type="ECO:0000256" key="8">
    <source>
        <dbReference type="ARBA" id="ARBA00023098"/>
    </source>
</evidence>
<evidence type="ECO:0000256" key="7">
    <source>
        <dbReference type="ARBA" id="ARBA00022840"/>
    </source>
</evidence>
<comment type="cofactor">
    <cofactor evidence="1">
        <name>Mg(2+)</name>
        <dbReference type="ChEBI" id="CHEBI:18420"/>
    </cofactor>
</comment>
<organism evidence="12 13">
    <name type="scientific">Ureibacillus aquaedulcis</name>
    <dbReference type="NCBI Taxonomy" id="3058421"/>
    <lineage>
        <taxon>Bacteria</taxon>
        <taxon>Bacillati</taxon>
        <taxon>Bacillota</taxon>
        <taxon>Bacilli</taxon>
        <taxon>Bacillales</taxon>
        <taxon>Caryophanaceae</taxon>
        <taxon>Ureibacillus</taxon>
    </lineage>
</organism>
<evidence type="ECO:0000256" key="3">
    <source>
        <dbReference type="ARBA" id="ARBA00022516"/>
    </source>
</evidence>